<accession>A0A1H6TKF3</accession>
<dbReference type="EMBL" id="FNZH01000001">
    <property type="protein sequence ID" value="SEI79786.1"/>
    <property type="molecule type" value="Genomic_DNA"/>
</dbReference>
<evidence type="ECO:0000256" key="8">
    <source>
        <dbReference type="PROSITE-ProRule" id="PRU01360"/>
    </source>
</evidence>
<dbReference type="Pfam" id="PF00593">
    <property type="entry name" value="TonB_dep_Rec_b-barrel"/>
    <property type="match status" value="1"/>
</dbReference>
<evidence type="ECO:0000259" key="12">
    <source>
        <dbReference type="Pfam" id="PF07715"/>
    </source>
</evidence>
<keyword evidence="5 9" id="KW-0798">TonB box</keyword>
<dbReference type="Gene3D" id="2.170.130.10">
    <property type="entry name" value="TonB-dependent receptor, plug domain"/>
    <property type="match status" value="1"/>
</dbReference>
<feature type="signal peptide" evidence="10">
    <location>
        <begin position="1"/>
        <end position="30"/>
    </location>
</feature>
<keyword evidence="2 8" id="KW-0813">Transport</keyword>
<dbReference type="InterPro" id="IPR037066">
    <property type="entry name" value="Plug_dom_sf"/>
</dbReference>
<evidence type="ECO:0000256" key="10">
    <source>
        <dbReference type="SAM" id="SignalP"/>
    </source>
</evidence>
<dbReference type="RefSeq" id="WP_092168563.1">
    <property type="nucleotide sequence ID" value="NZ_FNZH01000001.1"/>
</dbReference>
<dbReference type="NCBIfam" id="TIGR04056">
    <property type="entry name" value="OMP_RagA_SusC"/>
    <property type="match status" value="1"/>
</dbReference>
<dbReference type="Proteomes" id="UP000199403">
    <property type="component" value="Unassembled WGS sequence"/>
</dbReference>
<keyword evidence="4 8" id="KW-0812">Transmembrane</keyword>
<name>A0A1H6TKF3_9BACT</name>
<evidence type="ECO:0000256" key="1">
    <source>
        <dbReference type="ARBA" id="ARBA00004571"/>
    </source>
</evidence>
<comment type="subcellular location">
    <subcellularLocation>
        <location evidence="1 8">Cell outer membrane</location>
        <topology evidence="1 8">Multi-pass membrane protein</topology>
    </subcellularLocation>
</comment>
<dbReference type="Pfam" id="PF07715">
    <property type="entry name" value="Plug"/>
    <property type="match status" value="1"/>
</dbReference>
<feature type="chain" id="PRO_5011451295" evidence="10">
    <location>
        <begin position="31"/>
        <end position="1025"/>
    </location>
</feature>
<evidence type="ECO:0000256" key="4">
    <source>
        <dbReference type="ARBA" id="ARBA00022692"/>
    </source>
</evidence>
<dbReference type="InterPro" id="IPR000531">
    <property type="entry name" value="Beta-barrel_TonB"/>
</dbReference>
<evidence type="ECO:0000256" key="2">
    <source>
        <dbReference type="ARBA" id="ARBA00022448"/>
    </source>
</evidence>
<dbReference type="InterPro" id="IPR023997">
    <property type="entry name" value="TonB-dep_OMP_SusC/RagA_CS"/>
</dbReference>
<keyword evidence="14" id="KW-1185">Reference proteome</keyword>
<dbReference type="InterPro" id="IPR008969">
    <property type="entry name" value="CarboxyPept-like_regulatory"/>
</dbReference>
<keyword evidence="10" id="KW-0732">Signal</keyword>
<dbReference type="Gene3D" id="2.60.40.1120">
    <property type="entry name" value="Carboxypeptidase-like, regulatory domain"/>
    <property type="match status" value="1"/>
</dbReference>
<dbReference type="InterPro" id="IPR036942">
    <property type="entry name" value="Beta-barrel_TonB_sf"/>
</dbReference>
<keyword evidence="6 8" id="KW-0472">Membrane</keyword>
<dbReference type="InterPro" id="IPR023996">
    <property type="entry name" value="TonB-dep_OMP_SusC/RagA"/>
</dbReference>
<reference evidence="14" key="1">
    <citation type="submission" date="2016-10" db="EMBL/GenBank/DDBJ databases">
        <authorList>
            <person name="Varghese N."/>
            <person name="Submissions S."/>
        </authorList>
    </citation>
    <scope>NUCLEOTIDE SEQUENCE [LARGE SCALE GENOMIC DNA]</scope>
    <source>
        <strain evidence="14">IBRC-M 10761</strain>
    </source>
</reference>
<feature type="domain" description="TonB-dependent receptor-like beta-barrel" evidence="11">
    <location>
        <begin position="520"/>
        <end position="979"/>
    </location>
</feature>
<evidence type="ECO:0000256" key="3">
    <source>
        <dbReference type="ARBA" id="ARBA00022452"/>
    </source>
</evidence>
<dbReference type="SUPFAM" id="SSF56935">
    <property type="entry name" value="Porins"/>
    <property type="match status" value="1"/>
</dbReference>
<dbReference type="NCBIfam" id="TIGR04057">
    <property type="entry name" value="SusC_RagA_signa"/>
    <property type="match status" value="1"/>
</dbReference>
<evidence type="ECO:0000313" key="14">
    <source>
        <dbReference type="Proteomes" id="UP000199403"/>
    </source>
</evidence>
<evidence type="ECO:0000256" key="5">
    <source>
        <dbReference type="ARBA" id="ARBA00023077"/>
    </source>
</evidence>
<dbReference type="SUPFAM" id="SSF49464">
    <property type="entry name" value="Carboxypeptidase regulatory domain-like"/>
    <property type="match status" value="1"/>
</dbReference>
<proteinExistence type="inferred from homology"/>
<dbReference type="Gene3D" id="2.40.170.20">
    <property type="entry name" value="TonB-dependent receptor, beta-barrel domain"/>
    <property type="match status" value="1"/>
</dbReference>
<dbReference type="AlphaFoldDB" id="A0A1H6TKF3"/>
<organism evidence="13 14">
    <name type="scientific">Cyclobacterium xiamenense</name>
    <dbReference type="NCBI Taxonomy" id="1297121"/>
    <lineage>
        <taxon>Bacteria</taxon>
        <taxon>Pseudomonadati</taxon>
        <taxon>Bacteroidota</taxon>
        <taxon>Cytophagia</taxon>
        <taxon>Cytophagales</taxon>
        <taxon>Cyclobacteriaceae</taxon>
        <taxon>Cyclobacterium</taxon>
    </lineage>
</organism>
<comment type="similarity">
    <text evidence="8 9">Belongs to the TonB-dependent receptor family.</text>
</comment>
<dbReference type="GO" id="GO:0009279">
    <property type="term" value="C:cell outer membrane"/>
    <property type="evidence" value="ECO:0007669"/>
    <property type="project" value="UniProtKB-SubCell"/>
</dbReference>
<evidence type="ECO:0000256" key="7">
    <source>
        <dbReference type="ARBA" id="ARBA00023237"/>
    </source>
</evidence>
<sequence length="1025" mass="111055">MKNSLRRIAVSFATFLVLLSPIVATPPLLAGTGTWQDRIITGKVSDADTGEPLPGATVNIKGTSEGTAADADGEFRLTLPEGAEALLINYLGYQTLEVPVNNRSIFNVSLRVDYALLNEVVVVGYGTQKKADLTGAVGSLKEDGFNNGIIASPAELLQGKLAGVNVTGINGEPGADQTILIRGVSTLREGNQPLIVVDGVPLDNGSNTYANRGSVGFGNSPAPSPLNFINPADIESIDVLKDASAAAVYGSRAANGVIIITTKKGSIDKSSVNYSNFFGVSNIARKIDVLSTEQFIDFQEGIGNTSEITIYDRNNSTNWQDEFFRTAFTQNHNISFSGGSENSDFYASLSSLDQEGIQETNSLKRYTGRVNFSQRLLEDRASLSINLTAGHTANLGIGKLDNAGANFGSLIPDILGANPTYPVRNPDGSLFIFPNGRNPFASVELFYPESRLDRVLGNIEGSFNIAEGLVYKVNFAMDRGVSNAENLARPSGLPKIETPEGEIQFASAENTNRLIENFVNYSRVFGEHELAFLAGHSYQRFFQRSNRWGIRNFTTDEIDPVFAPQIGSSIDINDAGGSGEINELQSFFGRANYTFADKYLLTATLRADGSSRFGKNNKYGVFPSLSGAWRISEDGFMAGSTTFSDLKLRAGWGATGNQEIPNKITQPSLTASVDERDRGYPVTVGPGNSGVDAGFIFNRTANPDLRWEVTTQTNIGLDFALFNGSIFGTVDYFYKNTTDVLLNLTVPDPISPTSSRWENIDMDIINEGLEMSVNYSSPRTRKFIYELGANATILDNRVENAPFSLLATGNLDGPGLSGVTSAAILNGEPVGTFFLREHLGFDERGQNIFRDADGDGVITAGDRVVSGSPLPNFTYNFYGTLRHGGFSFIYNFNGVSGNVIYSNTANAYFNNPQLSQGVNIAEAYFNPEEGATNSATESTRYLEKGDFLRLNNATLRYDFDLADFRWARTLGVFVTGQNLFVITDYSGFDPEVNVNQSVGGITSFGIDHINYPRARSFMVGLDVAF</sequence>
<dbReference type="InterPro" id="IPR012910">
    <property type="entry name" value="Plug_dom"/>
</dbReference>
<keyword evidence="3 8" id="KW-1134">Transmembrane beta strand</keyword>
<protein>
    <submittedName>
        <fullName evidence="13">Iron complex outermembrane recepter protein</fullName>
    </submittedName>
</protein>
<evidence type="ECO:0000259" key="11">
    <source>
        <dbReference type="Pfam" id="PF00593"/>
    </source>
</evidence>
<gene>
    <name evidence="13" type="ORF">SAMN05192553_101330</name>
</gene>
<evidence type="ECO:0000256" key="9">
    <source>
        <dbReference type="RuleBase" id="RU003357"/>
    </source>
</evidence>
<keyword evidence="7 8" id="KW-0998">Cell outer membrane</keyword>
<evidence type="ECO:0000256" key="6">
    <source>
        <dbReference type="ARBA" id="ARBA00023136"/>
    </source>
</evidence>
<dbReference type="PROSITE" id="PS52016">
    <property type="entry name" value="TONB_DEPENDENT_REC_3"/>
    <property type="match status" value="1"/>
</dbReference>
<dbReference type="STRING" id="1416801.SAMN05192553_101330"/>
<evidence type="ECO:0000313" key="13">
    <source>
        <dbReference type="EMBL" id="SEI79786.1"/>
    </source>
</evidence>
<feature type="domain" description="TonB-dependent receptor plug" evidence="12">
    <location>
        <begin position="130"/>
        <end position="257"/>
    </location>
</feature>
<dbReference type="OrthoDB" id="9768177at2"/>
<dbReference type="Pfam" id="PF13715">
    <property type="entry name" value="CarbopepD_reg_2"/>
    <property type="match status" value="1"/>
</dbReference>
<dbReference type="InterPro" id="IPR039426">
    <property type="entry name" value="TonB-dep_rcpt-like"/>
</dbReference>